<reference evidence="3" key="1">
    <citation type="submission" date="2021-07" db="EMBL/GenBank/DDBJ databases">
        <title>Pseudohoeflea marina sp. nov. a polyhydroxyalcanoate-producing bacterium.</title>
        <authorList>
            <person name="Zheng W."/>
            <person name="Yu S."/>
            <person name="Huang Y."/>
        </authorList>
    </citation>
    <scope>NUCLEOTIDE SEQUENCE</scope>
    <source>
        <strain evidence="3">DP4N28-3</strain>
    </source>
</reference>
<dbReference type="EC" id="1.1.99.14" evidence="3"/>
<dbReference type="Proteomes" id="UP001430804">
    <property type="component" value="Unassembled WGS sequence"/>
</dbReference>
<keyword evidence="1" id="KW-0274">FAD</keyword>
<dbReference type="RefSeq" id="WP_219201051.1">
    <property type="nucleotide sequence ID" value="NZ_JAHWQX010000002.1"/>
</dbReference>
<comment type="caution">
    <text evidence="3">The sequence shown here is derived from an EMBL/GenBank/DDBJ whole genome shotgun (WGS) entry which is preliminary data.</text>
</comment>
<dbReference type="PANTHER" id="PTHR11748">
    <property type="entry name" value="D-LACTATE DEHYDROGENASE"/>
    <property type="match status" value="1"/>
</dbReference>
<evidence type="ECO:0000313" key="4">
    <source>
        <dbReference type="Proteomes" id="UP001430804"/>
    </source>
</evidence>
<dbReference type="PANTHER" id="PTHR11748:SF103">
    <property type="entry name" value="GLYCOLATE OXIDASE SUBUNIT GLCE"/>
    <property type="match status" value="1"/>
</dbReference>
<gene>
    <name evidence="3" type="primary">glcE</name>
    <name evidence="3" type="ORF">KY465_07465</name>
</gene>
<dbReference type="GO" id="GO:0019154">
    <property type="term" value="F:glycolate dehydrogenase activity"/>
    <property type="evidence" value="ECO:0007669"/>
    <property type="project" value="UniProtKB-EC"/>
</dbReference>
<name>A0ABS6WMW1_9HYPH</name>
<keyword evidence="1" id="KW-0285">Flavoprotein</keyword>
<evidence type="ECO:0000313" key="3">
    <source>
        <dbReference type="EMBL" id="MBW3097115.1"/>
    </source>
</evidence>
<dbReference type="InterPro" id="IPR006094">
    <property type="entry name" value="Oxid_FAD_bind_N"/>
</dbReference>
<dbReference type="InterPro" id="IPR016166">
    <property type="entry name" value="FAD-bd_PCMH"/>
</dbReference>
<feature type="domain" description="FAD-binding PCMH-type" evidence="2">
    <location>
        <begin position="1"/>
        <end position="183"/>
    </location>
</feature>
<evidence type="ECO:0000256" key="1">
    <source>
        <dbReference type="ARBA" id="ARBA00022827"/>
    </source>
</evidence>
<sequence length="402" mass="42136">MSEHMYQPANEDELIACIADAAAVATPLNIRGGGTRDGLGNPVACEAKLDLSALTGIVSYNPAELVMTARAGTPLAEITAALDANAQMLTFEPMDHRPLYGGSGTPTIGGVFAVNASGPRRILAGAARDNLLGVRFINGMGEVIQSGGRVMKNVTGLDLVKLLAGSYGTLGVFSTVTFKVLPKPETAATIVVSGLNDAEAAAAMAEAMALPVEVSAAAHLPESVVGRVLNGDLANAPATCLRLEGLTESVDVRREKLLAAMADKGPVTVIDQERGEKLWCDISNVRPFADRRDKPLWRVSVTPSAGHVLVAALRLQTGVDAFYDWQGGLVWLAMEQDPEATLLRAAIAQLGGGHATLVRASADMRASVPVFEPQPKPLAMLSARIKAAIDPHNIFNPGRITL</sequence>
<dbReference type="NCBIfam" id="NF008439">
    <property type="entry name" value="PRK11282.1"/>
    <property type="match status" value="1"/>
</dbReference>
<accession>A0ABS6WMW1</accession>
<proteinExistence type="predicted"/>
<keyword evidence="3" id="KW-0560">Oxidoreductase</keyword>
<evidence type="ECO:0000259" key="2">
    <source>
        <dbReference type="PROSITE" id="PS51387"/>
    </source>
</evidence>
<dbReference type="PROSITE" id="PS51387">
    <property type="entry name" value="FAD_PCMH"/>
    <property type="match status" value="1"/>
</dbReference>
<organism evidence="3 4">
    <name type="scientific">Pseudohoeflea coraliihabitans</name>
    <dbReference type="NCBI Taxonomy" id="2860393"/>
    <lineage>
        <taxon>Bacteria</taxon>
        <taxon>Pseudomonadati</taxon>
        <taxon>Pseudomonadota</taxon>
        <taxon>Alphaproteobacteria</taxon>
        <taxon>Hyphomicrobiales</taxon>
        <taxon>Rhizobiaceae</taxon>
        <taxon>Pseudohoeflea</taxon>
    </lineage>
</organism>
<protein>
    <submittedName>
        <fullName evidence="3">Glycolate oxidase subunit GlcE</fullName>
        <ecNumber evidence="3">1.1.99.14</ecNumber>
    </submittedName>
</protein>
<keyword evidence="4" id="KW-1185">Reference proteome</keyword>
<dbReference type="Pfam" id="PF01565">
    <property type="entry name" value="FAD_binding_4"/>
    <property type="match status" value="1"/>
</dbReference>
<dbReference type="EMBL" id="JAHWQX010000002">
    <property type="protein sequence ID" value="MBW3097115.1"/>
    <property type="molecule type" value="Genomic_DNA"/>
</dbReference>